<comment type="caution">
    <text evidence="4">The sequence shown here is derived from an EMBL/GenBank/DDBJ whole genome shotgun (WGS) entry which is preliminary data.</text>
</comment>
<evidence type="ECO:0000256" key="2">
    <source>
        <dbReference type="SAM" id="Phobius"/>
    </source>
</evidence>
<protein>
    <submittedName>
        <fullName evidence="4">Helix-turn-helix domain-containing protein</fullName>
    </submittedName>
</protein>
<keyword evidence="2" id="KW-0472">Membrane</keyword>
<feature type="transmembrane region" description="Helical" evidence="2">
    <location>
        <begin position="86"/>
        <end position="112"/>
    </location>
</feature>
<evidence type="ECO:0000313" key="5">
    <source>
        <dbReference type="Proteomes" id="UP000434850"/>
    </source>
</evidence>
<keyword evidence="2" id="KW-1133">Transmembrane helix</keyword>
<evidence type="ECO:0000256" key="1">
    <source>
        <dbReference type="ARBA" id="ARBA00023125"/>
    </source>
</evidence>
<dbReference type="PROSITE" id="PS50943">
    <property type="entry name" value="HTH_CROC1"/>
    <property type="match status" value="1"/>
</dbReference>
<dbReference type="EMBL" id="WQLA01000006">
    <property type="protein sequence ID" value="MVN92478.1"/>
    <property type="molecule type" value="Genomic_DNA"/>
</dbReference>
<dbReference type="InterPro" id="IPR001387">
    <property type="entry name" value="Cro/C1-type_HTH"/>
</dbReference>
<dbReference type="PANTHER" id="PTHR46558:SF4">
    <property type="entry name" value="DNA-BIDING PHAGE PROTEIN"/>
    <property type="match status" value="1"/>
</dbReference>
<keyword evidence="5" id="KW-1185">Reference proteome</keyword>
<accession>A0A6I4IFQ5</accession>
<dbReference type="CDD" id="cd00093">
    <property type="entry name" value="HTH_XRE"/>
    <property type="match status" value="1"/>
</dbReference>
<dbReference type="SMART" id="SM00530">
    <property type="entry name" value="HTH_XRE"/>
    <property type="match status" value="1"/>
</dbReference>
<reference evidence="4 5" key="1">
    <citation type="submission" date="2019-12" db="EMBL/GenBank/DDBJ databases">
        <title>Mucilaginibacter sp. HME9299 genome sequencing and assembly.</title>
        <authorList>
            <person name="Kang H."/>
            <person name="Kim H."/>
            <person name="Joh K."/>
        </authorList>
    </citation>
    <scope>NUCLEOTIDE SEQUENCE [LARGE SCALE GENOMIC DNA]</scope>
    <source>
        <strain evidence="4 5">HME9299</strain>
    </source>
</reference>
<dbReference type="OrthoDB" id="1357763at2"/>
<dbReference type="RefSeq" id="WP_157542790.1">
    <property type="nucleotide sequence ID" value="NZ_WQLA01000006.1"/>
</dbReference>
<dbReference type="Gene3D" id="1.10.260.40">
    <property type="entry name" value="lambda repressor-like DNA-binding domains"/>
    <property type="match status" value="1"/>
</dbReference>
<dbReference type="Pfam" id="PF01381">
    <property type="entry name" value="HTH_3"/>
    <property type="match status" value="1"/>
</dbReference>
<sequence length="194" mass="21921">MNLQQKIISARKKQGLTQEQLADLCKVTVRTIQRIECGDSTPRSYTLNALATALNIPFEEFAQPATTPTHEQTLQAPDDAAESMNFLKMLCLSCFSYLVIPYIHFLIPAYLLRQQQVQNKQVKNLARKIIRQQVFYIVLTSGLLLVTLAYNLAQAALHHKGYIISYLAVFFILYGANAVLIVSNYINVQKLKNA</sequence>
<evidence type="ECO:0000259" key="3">
    <source>
        <dbReference type="PROSITE" id="PS50943"/>
    </source>
</evidence>
<name>A0A6I4IFQ5_9SPHI</name>
<dbReference type="InterPro" id="IPR010982">
    <property type="entry name" value="Lambda_DNA-bd_dom_sf"/>
</dbReference>
<dbReference type="Proteomes" id="UP000434850">
    <property type="component" value="Unassembled WGS sequence"/>
</dbReference>
<feature type="transmembrane region" description="Helical" evidence="2">
    <location>
        <begin position="163"/>
        <end position="186"/>
    </location>
</feature>
<evidence type="ECO:0000313" key="4">
    <source>
        <dbReference type="EMBL" id="MVN92478.1"/>
    </source>
</evidence>
<gene>
    <name evidence="4" type="ORF">GO816_15175</name>
</gene>
<feature type="domain" description="HTH cro/C1-type" evidence="3">
    <location>
        <begin position="7"/>
        <end position="61"/>
    </location>
</feature>
<feature type="transmembrane region" description="Helical" evidence="2">
    <location>
        <begin position="133"/>
        <end position="157"/>
    </location>
</feature>
<keyword evidence="1" id="KW-0238">DNA-binding</keyword>
<dbReference type="AlphaFoldDB" id="A0A6I4IFQ5"/>
<dbReference type="SUPFAM" id="SSF47413">
    <property type="entry name" value="lambda repressor-like DNA-binding domains"/>
    <property type="match status" value="1"/>
</dbReference>
<dbReference type="PANTHER" id="PTHR46558">
    <property type="entry name" value="TRACRIPTIONAL REGULATORY PROTEIN-RELATED-RELATED"/>
    <property type="match status" value="1"/>
</dbReference>
<organism evidence="4 5">
    <name type="scientific">Mucilaginibacter aquatilis</name>
    <dbReference type="NCBI Taxonomy" id="1517760"/>
    <lineage>
        <taxon>Bacteria</taxon>
        <taxon>Pseudomonadati</taxon>
        <taxon>Bacteroidota</taxon>
        <taxon>Sphingobacteriia</taxon>
        <taxon>Sphingobacteriales</taxon>
        <taxon>Sphingobacteriaceae</taxon>
        <taxon>Mucilaginibacter</taxon>
    </lineage>
</organism>
<proteinExistence type="predicted"/>
<dbReference type="GO" id="GO:0003677">
    <property type="term" value="F:DNA binding"/>
    <property type="evidence" value="ECO:0007669"/>
    <property type="project" value="UniProtKB-KW"/>
</dbReference>
<keyword evidence="2" id="KW-0812">Transmembrane</keyword>